<dbReference type="VEuPathDB" id="FungiDB:EYZ11_002886"/>
<feature type="domain" description="DUF4387" evidence="1">
    <location>
        <begin position="127"/>
        <end position="166"/>
    </location>
</feature>
<dbReference type="Proteomes" id="UP000324241">
    <property type="component" value="Unassembled WGS sequence"/>
</dbReference>
<organism evidence="2 3">
    <name type="scientific">Aspergillus tanneri</name>
    <dbReference type="NCBI Taxonomy" id="1220188"/>
    <lineage>
        <taxon>Eukaryota</taxon>
        <taxon>Fungi</taxon>
        <taxon>Dikarya</taxon>
        <taxon>Ascomycota</taxon>
        <taxon>Pezizomycotina</taxon>
        <taxon>Eurotiomycetes</taxon>
        <taxon>Eurotiomycetidae</taxon>
        <taxon>Eurotiales</taxon>
        <taxon>Aspergillaceae</taxon>
        <taxon>Aspergillus</taxon>
        <taxon>Aspergillus subgen. Circumdati</taxon>
    </lineage>
</organism>
<evidence type="ECO:0000313" key="3">
    <source>
        <dbReference type="Proteomes" id="UP000324241"/>
    </source>
</evidence>
<protein>
    <recommendedName>
        <fullName evidence="1">DUF4387 domain-containing protein</fullName>
    </recommendedName>
</protein>
<dbReference type="InterPro" id="IPR025496">
    <property type="entry name" value="DUF4387"/>
</dbReference>
<dbReference type="OrthoDB" id="5863171at2759"/>
<dbReference type="VEuPathDB" id="FungiDB:EYZ11_002857"/>
<comment type="caution">
    <text evidence="2">The sequence shown here is derived from an EMBL/GenBank/DDBJ whole genome shotgun (WGS) entry which is preliminary data.</text>
</comment>
<proteinExistence type="predicted"/>
<dbReference type="Pfam" id="PF14330">
    <property type="entry name" value="DUF4387"/>
    <property type="match status" value="1"/>
</dbReference>
<accession>A0A5M9MZX0</accession>
<evidence type="ECO:0000313" key="2">
    <source>
        <dbReference type="EMBL" id="KAA8652398.1"/>
    </source>
</evidence>
<sequence length="429" mass="46430">MGPIEPTPIAGHDLGTFSEVVAPSQELSYTIANNARASILHMPCKNQVATTGNFASPLSPHETAAGPVFRCNIYHLVDLELGEEIGLFPVKMRTIDNPPAYEGDPTLGLADVERDRLVSEKLEPLTIAKIIQSNNSGPFELTFDIMFDSKEAYERVKNANVFTNQRHGNARFADRATGDRGSARYPGNAATWPLLTITVPSTSDIPSTKGLLFNKSPPFQDRSTFSAKDSVEYMWRTLGLPLKTLEHLHLPGNSLGLPSSFKIAHLAQASVGLPALLASQIYAHRNHSTSVPDVAVPLQHATIEVNHRDGAKALLGCPANSTREQLGTQIADWHSVDLGTATFDSKLVISALRSYSQWDMLPQARAIANFPILLRKLSDGPAGLPPNMQSTNADKCLPGLRVPELSRVIAAPLSGKTLASSRRRCSVGH</sequence>
<gene>
    <name evidence="2" type="ORF">ATNIH1004_001302</name>
</gene>
<dbReference type="RefSeq" id="XP_033431759.1">
    <property type="nucleotide sequence ID" value="XM_033566002.1"/>
</dbReference>
<name>A0A5M9MZX0_9EURO</name>
<reference evidence="2 3" key="1">
    <citation type="submission" date="2019-08" db="EMBL/GenBank/DDBJ databases">
        <title>The genome sequence of a newly discovered highly antifungal drug resistant Aspergillus species, Aspergillus tanneri NIH 1004.</title>
        <authorList>
            <person name="Mounaud S."/>
            <person name="Singh I."/>
            <person name="Joardar V."/>
            <person name="Pakala S."/>
            <person name="Pakala S."/>
            <person name="Venepally P."/>
            <person name="Chung J.K."/>
            <person name="Losada L."/>
            <person name="Nierman W.C."/>
        </authorList>
    </citation>
    <scope>NUCLEOTIDE SEQUENCE [LARGE SCALE GENOMIC DNA]</scope>
    <source>
        <strain evidence="2 3">NIH1004</strain>
    </source>
</reference>
<dbReference type="AlphaFoldDB" id="A0A5M9MZX0"/>
<dbReference type="EMBL" id="QUQM01000002">
    <property type="protein sequence ID" value="KAA8652398.1"/>
    <property type="molecule type" value="Genomic_DNA"/>
</dbReference>
<evidence type="ECO:0000259" key="1">
    <source>
        <dbReference type="Pfam" id="PF14330"/>
    </source>
</evidence>
<dbReference type="GeneID" id="54324004"/>